<dbReference type="Gene3D" id="3.40.50.2300">
    <property type="match status" value="1"/>
</dbReference>
<gene>
    <name evidence="6" type="primary">ptpB</name>
    <name evidence="6" type="ORF">bsdtb5_41130</name>
</gene>
<dbReference type="EMBL" id="AP024169">
    <property type="protein sequence ID" value="BCN32818.1"/>
    <property type="molecule type" value="Genomic_DNA"/>
</dbReference>
<evidence type="ECO:0000256" key="4">
    <source>
        <dbReference type="PIRSR" id="PIRSR617867-1"/>
    </source>
</evidence>
<sequence>MKYKKIIFVCTGNTCRSPMAEAIFLNLEQNSDIIVESRGLVVLFPEPSNPKAVMVLNNYGLTLDGHQSCALTTEEIDQETLILTMTEQQKSTVIEMYGQEDNIYTIKEYIGESGDVTDPYGGTLMDYEDCYIELARLVKKTVYKLGEEETKNDSNRM</sequence>
<comment type="similarity">
    <text evidence="1">Belongs to the low molecular weight phosphotyrosine protein phosphatase family.</text>
</comment>
<evidence type="ECO:0000256" key="2">
    <source>
        <dbReference type="ARBA" id="ARBA00022801"/>
    </source>
</evidence>
<dbReference type="Pfam" id="PF01451">
    <property type="entry name" value="LMWPc"/>
    <property type="match status" value="1"/>
</dbReference>
<dbReference type="RefSeq" id="WP_271713831.1">
    <property type="nucleotide sequence ID" value="NZ_AP024169.1"/>
</dbReference>
<dbReference type="AlphaFoldDB" id="A0A7R7EPV3"/>
<dbReference type="SUPFAM" id="SSF52788">
    <property type="entry name" value="Phosphotyrosine protein phosphatases I"/>
    <property type="match status" value="1"/>
</dbReference>
<dbReference type="CDD" id="cd16344">
    <property type="entry name" value="LMWPAP"/>
    <property type="match status" value="1"/>
</dbReference>
<dbReference type="KEGG" id="ahb:bsdtb5_41130"/>
<feature type="active site" evidence="4">
    <location>
        <position position="16"/>
    </location>
</feature>
<feature type="domain" description="Phosphotyrosine protein phosphatase I" evidence="5">
    <location>
        <begin position="4"/>
        <end position="144"/>
    </location>
</feature>
<dbReference type="SMART" id="SM00226">
    <property type="entry name" value="LMWPc"/>
    <property type="match status" value="1"/>
</dbReference>
<dbReference type="PANTHER" id="PTHR11717:SF31">
    <property type="entry name" value="LOW MOLECULAR WEIGHT PROTEIN-TYROSINE-PHOSPHATASE ETP-RELATED"/>
    <property type="match status" value="1"/>
</dbReference>
<dbReference type="InterPro" id="IPR050438">
    <property type="entry name" value="LMW_PTPase"/>
</dbReference>
<keyword evidence="7" id="KW-1185">Reference proteome</keyword>
<evidence type="ECO:0000256" key="3">
    <source>
        <dbReference type="ARBA" id="ARBA00022912"/>
    </source>
</evidence>
<name>A0A7R7EPV3_9FIRM</name>
<dbReference type="InterPro" id="IPR017867">
    <property type="entry name" value="Tyr_phospatase_low_mol_wt"/>
</dbReference>
<proteinExistence type="inferred from homology"/>
<evidence type="ECO:0000256" key="1">
    <source>
        <dbReference type="ARBA" id="ARBA00011063"/>
    </source>
</evidence>
<dbReference type="Proteomes" id="UP000595897">
    <property type="component" value="Chromosome"/>
</dbReference>
<protein>
    <submittedName>
        <fullName evidence="6">Low molecular weight protein-tyrosine-phosphatase PtpB</fullName>
    </submittedName>
</protein>
<evidence type="ECO:0000313" key="7">
    <source>
        <dbReference type="Proteomes" id="UP000595897"/>
    </source>
</evidence>
<accession>A0A7R7EPV3</accession>
<keyword evidence="2" id="KW-0378">Hydrolase</keyword>
<keyword evidence="3" id="KW-0904">Protein phosphatase</keyword>
<organism evidence="6 7">
    <name type="scientific">Anaeromicropila herbilytica</name>
    <dbReference type="NCBI Taxonomy" id="2785025"/>
    <lineage>
        <taxon>Bacteria</taxon>
        <taxon>Bacillati</taxon>
        <taxon>Bacillota</taxon>
        <taxon>Clostridia</taxon>
        <taxon>Lachnospirales</taxon>
        <taxon>Lachnospiraceae</taxon>
        <taxon>Anaeromicropila</taxon>
    </lineage>
</organism>
<feature type="active site" description="Proton donor" evidence="4">
    <location>
        <position position="118"/>
    </location>
</feature>
<evidence type="ECO:0000313" key="6">
    <source>
        <dbReference type="EMBL" id="BCN32818.1"/>
    </source>
</evidence>
<dbReference type="PANTHER" id="PTHR11717">
    <property type="entry name" value="LOW MOLECULAR WEIGHT PROTEIN TYROSINE PHOSPHATASE"/>
    <property type="match status" value="1"/>
</dbReference>
<dbReference type="InterPro" id="IPR036196">
    <property type="entry name" value="Ptyr_pPase_sf"/>
</dbReference>
<dbReference type="PRINTS" id="PR00719">
    <property type="entry name" value="LMWPTPASE"/>
</dbReference>
<dbReference type="InterPro" id="IPR023485">
    <property type="entry name" value="Ptyr_pPase"/>
</dbReference>
<feature type="active site" description="Nucleophile" evidence="4">
    <location>
        <position position="10"/>
    </location>
</feature>
<evidence type="ECO:0000259" key="5">
    <source>
        <dbReference type="SMART" id="SM00226"/>
    </source>
</evidence>
<dbReference type="GO" id="GO:0004725">
    <property type="term" value="F:protein tyrosine phosphatase activity"/>
    <property type="evidence" value="ECO:0007669"/>
    <property type="project" value="InterPro"/>
</dbReference>
<reference evidence="6 7" key="1">
    <citation type="submission" date="2020-11" db="EMBL/GenBank/DDBJ databases">
        <title>Draft genome sequencing of a Lachnospiraceae strain isolated from anoxic soil subjected to BSD treatment.</title>
        <authorList>
            <person name="Uek A."/>
            <person name="Tonouchi A."/>
        </authorList>
    </citation>
    <scope>NUCLEOTIDE SEQUENCE [LARGE SCALE GENOMIC DNA]</scope>
    <source>
        <strain evidence="6 7">TB5</strain>
    </source>
</reference>